<sequence>MYDVERRDGISVEQAFYGYMFLKDHLILSKMEGFWGAALQWVPQK</sequence>
<accession>C7G8K2</accession>
<dbReference type="AlphaFoldDB" id="C7G8K2"/>
<dbReference type="EMBL" id="ABYJ02000055">
    <property type="protein sequence ID" value="EEV01805.1"/>
    <property type="molecule type" value="Genomic_DNA"/>
</dbReference>
<dbReference type="HOGENOM" id="CLU_3204775_0_0_9"/>
<proteinExistence type="predicted"/>
<organism evidence="1 2">
    <name type="scientific">Roseburia intestinalis L1-82</name>
    <dbReference type="NCBI Taxonomy" id="536231"/>
    <lineage>
        <taxon>Bacteria</taxon>
        <taxon>Bacillati</taxon>
        <taxon>Bacillota</taxon>
        <taxon>Clostridia</taxon>
        <taxon>Lachnospirales</taxon>
        <taxon>Lachnospiraceae</taxon>
        <taxon>Roseburia</taxon>
    </lineage>
</organism>
<protein>
    <submittedName>
        <fullName evidence="1">Uncharacterized protein</fullName>
    </submittedName>
</protein>
<evidence type="ECO:0000313" key="1">
    <source>
        <dbReference type="EMBL" id="EEV01805.1"/>
    </source>
</evidence>
<comment type="caution">
    <text evidence="1">The sequence shown here is derived from an EMBL/GenBank/DDBJ whole genome shotgun (WGS) entry which is preliminary data.</text>
</comment>
<gene>
    <name evidence="1" type="ORF">ROSINTL182_06228</name>
</gene>
<dbReference type="Proteomes" id="UP000004828">
    <property type="component" value="Unassembled WGS sequence"/>
</dbReference>
<reference evidence="1 2" key="1">
    <citation type="submission" date="2009-08" db="EMBL/GenBank/DDBJ databases">
        <authorList>
            <person name="Weinstock G."/>
            <person name="Sodergren E."/>
            <person name="Clifton S."/>
            <person name="Fulton L."/>
            <person name="Fulton B."/>
            <person name="Courtney L."/>
            <person name="Fronick C."/>
            <person name="Harrison M."/>
            <person name="Strong C."/>
            <person name="Farmer C."/>
            <person name="Delahaunty K."/>
            <person name="Markovic C."/>
            <person name="Hall O."/>
            <person name="Minx P."/>
            <person name="Tomlinson C."/>
            <person name="Mitreva M."/>
            <person name="Nelson J."/>
            <person name="Hou S."/>
            <person name="Wollam A."/>
            <person name="Pepin K.H."/>
            <person name="Johnson M."/>
            <person name="Bhonagiri V."/>
            <person name="Nash W.E."/>
            <person name="Warren W."/>
            <person name="Chinwalla A."/>
            <person name="Mardis E.R."/>
            <person name="Wilson R.K."/>
        </authorList>
    </citation>
    <scope>NUCLEOTIDE SEQUENCE [LARGE SCALE GENOMIC DNA]</scope>
    <source>
        <strain evidence="1 2">L1-82</strain>
    </source>
</reference>
<evidence type="ECO:0000313" key="2">
    <source>
        <dbReference type="Proteomes" id="UP000004828"/>
    </source>
</evidence>
<name>C7G8K2_9FIRM</name>